<gene>
    <name evidence="5" type="ORF">HGA05_22110</name>
</gene>
<name>A0A846WTJ4_9ACTN</name>
<evidence type="ECO:0000256" key="3">
    <source>
        <dbReference type="ARBA" id="ARBA00023163"/>
    </source>
</evidence>
<dbReference type="InterPro" id="IPR051081">
    <property type="entry name" value="HTH_MetalResp_TranReg"/>
</dbReference>
<protein>
    <submittedName>
        <fullName evidence="5">Helix-turn-helix transcriptional regulator</fullName>
    </submittedName>
</protein>
<dbReference type="InterPro" id="IPR036390">
    <property type="entry name" value="WH_DNA-bd_sf"/>
</dbReference>
<dbReference type="PANTHER" id="PTHR33154:SF33">
    <property type="entry name" value="TRANSCRIPTIONAL REPRESSOR SDPR"/>
    <property type="match status" value="1"/>
</dbReference>
<dbReference type="PROSITE" id="PS50987">
    <property type="entry name" value="HTH_ARSR_2"/>
    <property type="match status" value="1"/>
</dbReference>
<reference evidence="5 6" key="1">
    <citation type="submission" date="2020-04" db="EMBL/GenBank/DDBJ databases">
        <title>MicrobeNet Type strains.</title>
        <authorList>
            <person name="Nicholson A.C."/>
        </authorList>
    </citation>
    <scope>NUCLEOTIDE SEQUENCE [LARGE SCALE GENOMIC DNA]</scope>
    <source>
        <strain evidence="5 6">ATCC BAA-14</strain>
    </source>
</reference>
<dbReference type="SUPFAM" id="SSF46785">
    <property type="entry name" value="Winged helix' DNA-binding domain"/>
    <property type="match status" value="1"/>
</dbReference>
<dbReference type="PANTHER" id="PTHR33154">
    <property type="entry name" value="TRANSCRIPTIONAL REGULATOR, ARSR FAMILY"/>
    <property type="match status" value="1"/>
</dbReference>
<dbReference type="InterPro" id="IPR036388">
    <property type="entry name" value="WH-like_DNA-bd_sf"/>
</dbReference>
<dbReference type="SMART" id="SM00418">
    <property type="entry name" value="HTH_ARSR"/>
    <property type="match status" value="1"/>
</dbReference>
<dbReference type="EMBL" id="JAAXPC010000016">
    <property type="protein sequence ID" value="NKY04266.1"/>
    <property type="molecule type" value="Genomic_DNA"/>
</dbReference>
<dbReference type="Proteomes" id="UP000563898">
    <property type="component" value="Unassembled WGS sequence"/>
</dbReference>
<accession>A0A846WTJ4</accession>
<evidence type="ECO:0000259" key="4">
    <source>
        <dbReference type="PROSITE" id="PS50987"/>
    </source>
</evidence>
<dbReference type="GO" id="GO:0003677">
    <property type="term" value="F:DNA binding"/>
    <property type="evidence" value="ECO:0007669"/>
    <property type="project" value="UniProtKB-KW"/>
</dbReference>
<dbReference type="GO" id="GO:0003700">
    <property type="term" value="F:DNA-binding transcription factor activity"/>
    <property type="evidence" value="ECO:0007669"/>
    <property type="project" value="InterPro"/>
</dbReference>
<dbReference type="GeneID" id="90161976"/>
<keyword evidence="2" id="KW-0238">DNA-binding</keyword>
<organism evidence="5 6">
    <name type="scientific">Gordonia polyisoprenivorans</name>
    <dbReference type="NCBI Taxonomy" id="84595"/>
    <lineage>
        <taxon>Bacteria</taxon>
        <taxon>Bacillati</taxon>
        <taxon>Actinomycetota</taxon>
        <taxon>Actinomycetes</taxon>
        <taxon>Mycobacteriales</taxon>
        <taxon>Gordoniaceae</taxon>
        <taxon>Gordonia</taxon>
    </lineage>
</organism>
<evidence type="ECO:0000313" key="5">
    <source>
        <dbReference type="EMBL" id="NKY04266.1"/>
    </source>
</evidence>
<sequence>MNSSELLDTDEWVVTALKAIAHPQRMAIMRWLRDPESFPPQLEPASEVGVCLKHIQARMGASQSTVSQYVAVLQRADLVHCTKIGQWSHYRRNEDALARLNQLLPEII</sequence>
<evidence type="ECO:0000313" key="6">
    <source>
        <dbReference type="Proteomes" id="UP000563898"/>
    </source>
</evidence>
<evidence type="ECO:0000256" key="1">
    <source>
        <dbReference type="ARBA" id="ARBA00023015"/>
    </source>
</evidence>
<evidence type="ECO:0000256" key="2">
    <source>
        <dbReference type="ARBA" id="ARBA00023125"/>
    </source>
</evidence>
<dbReference type="OMA" id="VGQWHFF"/>
<dbReference type="CDD" id="cd00090">
    <property type="entry name" value="HTH_ARSR"/>
    <property type="match status" value="1"/>
</dbReference>
<proteinExistence type="predicted"/>
<dbReference type="AlphaFoldDB" id="A0A846WTJ4"/>
<keyword evidence="1" id="KW-0805">Transcription regulation</keyword>
<comment type="caution">
    <text evidence="5">The sequence shown here is derived from an EMBL/GenBank/DDBJ whole genome shotgun (WGS) entry which is preliminary data.</text>
</comment>
<feature type="domain" description="HTH arsR-type" evidence="4">
    <location>
        <begin position="7"/>
        <end position="108"/>
    </location>
</feature>
<dbReference type="InterPro" id="IPR011991">
    <property type="entry name" value="ArsR-like_HTH"/>
</dbReference>
<dbReference type="InterPro" id="IPR001845">
    <property type="entry name" value="HTH_ArsR_DNA-bd_dom"/>
</dbReference>
<keyword evidence="3" id="KW-0804">Transcription</keyword>
<dbReference type="RefSeq" id="WP_006368582.1">
    <property type="nucleotide sequence ID" value="NZ_CP085887.1"/>
</dbReference>
<dbReference type="Gene3D" id="1.10.10.10">
    <property type="entry name" value="Winged helix-like DNA-binding domain superfamily/Winged helix DNA-binding domain"/>
    <property type="match status" value="1"/>
</dbReference>